<dbReference type="EMBL" id="UPXZ01000039">
    <property type="protein sequence ID" value="VBB48263.1"/>
    <property type="molecule type" value="Genomic_DNA"/>
</dbReference>
<evidence type="ECO:0000313" key="8">
    <source>
        <dbReference type="EMBL" id="VBB48263.1"/>
    </source>
</evidence>
<evidence type="ECO:0000256" key="2">
    <source>
        <dbReference type="ARBA" id="ARBA00022679"/>
    </source>
</evidence>
<comment type="function">
    <text evidence="5">Methylates the class 1 translation termination release factors RF1/PrfA and RF2/PrfB on the glutamine residue of the universally conserved GGQ motif.</text>
</comment>
<dbReference type="GO" id="GO:0032259">
    <property type="term" value="P:methylation"/>
    <property type="evidence" value="ECO:0007669"/>
    <property type="project" value="UniProtKB-KW"/>
</dbReference>
<dbReference type="Pfam" id="PF05175">
    <property type="entry name" value="MTS"/>
    <property type="match status" value="1"/>
</dbReference>
<dbReference type="Gene3D" id="3.40.50.150">
    <property type="entry name" value="Vaccinia Virus protein VP39"/>
    <property type="match status" value="1"/>
</dbReference>
<gene>
    <name evidence="5 8" type="primary">prmC</name>
    <name evidence="8" type="ORF">TRIP_D440281</name>
</gene>
<dbReference type="PANTHER" id="PTHR18895">
    <property type="entry name" value="HEMK METHYLTRANSFERASE"/>
    <property type="match status" value="1"/>
</dbReference>
<feature type="domain" description="Release factor glutamine methyltransferase N-terminal" evidence="7">
    <location>
        <begin position="8"/>
        <end position="74"/>
    </location>
</feature>
<evidence type="ECO:0000256" key="3">
    <source>
        <dbReference type="ARBA" id="ARBA00022691"/>
    </source>
</evidence>
<keyword evidence="1 5" id="KW-0489">Methyltransferase</keyword>
<dbReference type="GO" id="GO:0003676">
    <property type="term" value="F:nucleic acid binding"/>
    <property type="evidence" value="ECO:0007669"/>
    <property type="project" value="InterPro"/>
</dbReference>
<feature type="domain" description="Methyltransferase small" evidence="6">
    <location>
        <begin position="103"/>
        <end position="195"/>
    </location>
</feature>
<dbReference type="InterPro" id="IPR029063">
    <property type="entry name" value="SAM-dependent_MTases_sf"/>
</dbReference>
<evidence type="ECO:0000259" key="6">
    <source>
        <dbReference type="Pfam" id="PF05175"/>
    </source>
</evidence>
<dbReference type="InterPro" id="IPR007848">
    <property type="entry name" value="Small_mtfrase_dom"/>
</dbReference>
<dbReference type="EC" id="2.1.1.297" evidence="5"/>
<feature type="binding site" evidence="5">
    <location>
        <begin position="186"/>
        <end position="189"/>
    </location>
    <ligand>
        <name>substrate</name>
    </ligand>
</feature>
<evidence type="ECO:0000256" key="4">
    <source>
        <dbReference type="ARBA" id="ARBA00048391"/>
    </source>
</evidence>
<dbReference type="Pfam" id="PF17827">
    <property type="entry name" value="PrmC_N"/>
    <property type="match status" value="1"/>
</dbReference>
<dbReference type="InterPro" id="IPR050320">
    <property type="entry name" value="N5-glutamine_MTase"/>
</dbReference>
<sequence length="280" mass="31943">MQHFREYIKTLLSDVYSEEEIHVFTYTVLEKITGYTKTHLLADKNIILSESQKNDAEEMVLRLKKGEPIQYILGETKFFGLKFTVNPSVLIPRPETEELVQWILNDLPPNPLKGEYLDVGTGSGCIAISLKKHLPNATVSAIDISADALKIAKENAKLNDVKIDFIQKDILKTDILDKKYDIIVSNPPYVPQNDKQEMHSNVLDYEPHIALFVEDNNPLVFYRKIAELAKNNLTKHGALYFEIHKNQGENCQRMLSSLGFKNIQIKKDISGNDRMIKANV</sequence>
<keyword evidence="3 5" id="KW-0949">S-adenosyl-L-methionine</keyword>
<evidence type="ECO:0000256" key="1">
    <source>
        <dbReference type="ARBA" id="ARBA00022603"/>
    </source>
</evidence>
<dbReference type="NCBIfam" id="TIGR03534">
    <property type="entry name" value="RF_mod_PrmC"/>
    <property type="match status" value="1"/>
</dbReference>
<dbReference type="InterPro" id="IPR002052">
    <property type="entry name" value="DNA_methylase_N6_adenine_CS"/>
</dbReference>
<keyword evidence="2 5" id="KW-0808">Transferase</keyword>
<feature type="binding site" evidence="5">
    <location>
        <begin position="120"/>
        <end position="124"/>
    </location>
    <ligand>
        <name>S-adenosyl-L-methionine</name>
        <dbReference type="ChEBI" id="CHEBI:59789"/>
    </ligand>
</feature>
<comment type="catalytic activity">
    <reaction evidence="4 5">
        <text>L-glutaminyl-[peptide chain release factor] + S-adenosyl-L-methionine = N(5)-methyl-L-glutaminyl-[peptide chain release factor] + S-adenosyl-L-homocysteine + H(+)</text>
        <dbReference type="Rhea" id="RHEA:42896"/>
        <dbReference type="Rhea" id="RHEA-COMP:10271"/>
        <dbReference type="Rhea" id="RHEA-COMP:10272"/>
        <dbReference type="ChEBI" id="CHEBI:15378"/>
        <dbReference type="ChEBI" id="CHEBI:30011"/>
        <dbReference type="ChEBI" id="CHEBI:57856"/>
        <dbReference type="ChEBI" id="CHEBI:59789"/>
        <dbReference type="ChEBI" id="CHEBI:61891"/>
        <dbReference type="EC" id="2.1.1.297"/>
    </reaction>
</comment>
<dbReference type="CDD" id="cd02440">
    <property type="entry name" value="AdoMet_MTases"/>
    <property type="match status" value="1"/>
</dbReference>
<proteinExistence type="inferred from homology"/>
<organism evidence="8">
    <name type="scientific">uncultured Paludibacter sp</name>
    <dbReference type="NCBI Taxonomy" id="497635"/>
    <lineage>
        <taxon>Bacteria</taxon>
        <taxon>Pseudomonadati</taxon>
        <taxon>Bacteroidota</taxon>
        <taxon>Bacteroidia</taxon>
        <taxon>Bacteroidales</taxon>
        <taxon>Paludibacteraceae</taxon>
        <taxon>Paludibacter</taxon>
        <taxon>environmental samples</taxon>
    </lineage>
</organism>
<dbReference type="HAMAP" id="MF_02126">
    <property type="entry name" value="RF_methyltr_PrmC"/>
    <property type="match status" value="1"/>
</dbReference>
<dbReference type="InterPro" id="IPR004556">
    <property type="entry name" value="HemK-like"/>
</dbReference>
<dbReference type="InterPro" id="IPR019874">
    <property type="entry name" value="RF_methyltr_PrmC"/>
</dbReference>
<dbReference type="Gene3D" id="1.10.8.10">
    <property type="entry name" value="DNA helicase RuvA subunit, C-terminal domain"/>
    <property type="match status" value="1"/>
</dbReference>
<comment type="caution">
    <text evidence="5">Lacks conserved residue(s) required for the propagation of feature annotation.</text>
</comment>
<feature type="binding site" evidence="5">
    <location>
        <position position="186"/>
    </location>
    <ligand>
        <name>S-adenosyl-L-methionine</name>
        <dbReference type="ChEBI" id="CHEBI:59789"/>
    </ligand>
</feature>
<feature type="binding site" evidence="5">
    <location>
        <position position="143"/>
    </location>
    <ligand>
        <name>S-adenosyl-L-methionine</name>
        <dbReference type="ChEBI" id="CHEBI:59789"/>
    </ligand>
</feature>
<reference evidence="8" key="1">
    <citation type="submission" date="2018-07" db="EMBL/GenBank/DDBJ databases">
        <authorList>
            <consortium name="Genoscope - CEA"/>
            <person name="William W."/>
        </authorList>
    </citation>
    <scope>NUCLEOTIDE SEQUENCE</scope>
    <source>
        <strain evidence="8">IK1</strain>
    </source>
</reference>
<dbReference type="NCBIfam" id="TIGR00536">
    <property type="entry name" value="hemK_fam"/>
    <property type="match status" value="1"/>
</dbReference>
<dbReference type="PANTHER" id="PTHR18895:SF74">
    <property type="entry name" value="MTRF1L RELEASE FACTOR GLUTAMINE METHYLTRANSFERASE"/>
    <property type="match status" value="1"/>
</dbReference>
<dbReference type="AlphaFoldDB" id="A0A653AJL5"/>
<dbReference type="SUPFAM" id="SSF53335">
    <property type="entry name" value="S-adenosyl-L-methionine-dependent methyltransferases"/>
    <property type="match status" value="1"/>
</dbReference>
<comment type="similarity">
    <text evidence="5">Belongs to the protein N5-glutamine methyltransferase family. PrmC subfamily.</text>
</comment>
<name>A0A653AJL5_9BACT</name>
<evidence type="ECO:0000259" key="7">
    <source>
        <dbReference type="Pfam" id="PF17827"/>
    </source>
</evidence>
<protein>
    <recommendedName>
        <fullName evidence="5">Release factor glutamine methyltransferase</fullName>
        <shortName evidence="5">RF MTase</shortName>
        <ecNumber evidence="5">2.1.1.297</ecNumber>
    </recommendedName>
    <alternativeName>
        <fullName evidence="5">N5-glutamine methyltransferase PrmC</fullName>
    </alternativeName>
    <alternativeName>
        <fullName evidence="5">Protein-(glutamine-N5) MTase PrmC</fullName>
    </alternativeName>
    <alternativeName>
        <fullName evidence="5">Protein-glutamine N-methyltransferase PrmC</fullName>
    </alternativeName>
</protein>
<dbReference type="PROSITE" id="PS00092">
    <property type="entry name" value="N6_MTASE"/>
    <property type="match status" value="1"/>
</dbReference>
<accession>A0A653AJL5</accession>
<dbReference type="InterPro" id="IPR040758">
    <property type="entry name" value="PrmC_N"/>
</dbReference>
<evidence type="ECO:0000256" key="5">
    <source>
        <dbReference type="HAMAP-Rule" id="MF_02126"/>
    </source>
</evidence>
<dbReference type="GO" id="GO:0102559">
    <property type="term" value="F:peptide chain release factor N(5)-glutamine methyltransferase activity"/>
    <property type="evidence" value="ECO:0007669"/>
    <property type="project" value="UniProtKB-EC"/>
</dbReference>